<evidence type="ECO:0000313" key="1">
    <source>
        <dbReference type="EMBL" id="TNH43828.1"/>
    </source>
</evidence>
<organism evidence="1 2">
    <name type="scientific">Photorhabdus luminescens subsp. sonorensis</name>
    <dbReference type="NCBI Taxonomy" id="1173677"/>
    <lineage>
        <taxon>Bacteria</taxon>
        <taxon>Pseudomonadati</taxon>
        <taxon>Pseudomonadota</taxon>
        <taxon>Gammaproteobacteria</taxon>
        <taxon>Enterobacterales</taxon>
        <taxon>Morganellaceae</taxon>
        <taxon>Photorhabdus</taxon>
    </lineage>
</organism>
<accession>A0A5C4RJ18</accession>
<gene>
    <name evidence="1" type="ORF">EP164_09355</name>
</gene>
<dbReference type="AlphaFoldDB" id="A0A5C4RJ18"/>
<comment type="caution">
    <text evidence="1">The sequence shown here is derived from an EMBL/GenBank/DDBJ whole genome shotgun (WGS) entry which is preliminary data.</text>
</comment>
<dbReference type="Proteomes" id="UP000307592">
    <property type="component" value="Unassembled WGS sequence"/>
</dbReference>
<protein>
    <submittedName>
        <fullName evidence="1">Uncharacterized protein</fullName>
    </submittedName>
</protein>
<evidence type="ECO:0000313" key="2">
    <source>
        <dbReference type="Proteomes" id="UP000307592"/>
    </source>
</evidence>
<sequence length="59" mass="6540">MNVSSVVYQVISAGNKGYATLHELSTIYSLEDALNLIEVHQVSEYNKRLIEEIANGNSN</sequence>
<reference evidence="1 2" key="1">
    <citation type="submission" date="2019-01" db="EMBL/GenBank/DDBJ databases">
        <title>Draft genome assembly of Photorhabdus luminescens subsp. sonorensis Caborca.</title>
        <authorList>
            <person name="Duong D.A."/>
            <person name="Espinosa-Artiles P."/>
            <person name="Orozco R.A."/>
            <person name="Molnar I."/>
            <person name="Stock P."/>
        </authorList>
    </citation>
    <scope>NUCLEOTIDE SEQUENCE [LARGE SCALE GENOMIC DNA]</scope>
    <source>
        <strain evidence="1 2">Caborca</strain>
    </source>
</reference>
<proteinExistence type="predicted"/>
<dbReference type="EMBL" id="SBIJ01000012">
    <property type="protein sequence ID" value="TNH43828.1"/>
    <property type="molecule type" value="Genomic_DNA"/>
</dbReference>
<name>A0A5C4RJ18_PHOLU</name>